<dbReference type="Proteomes" id="UP000231379">
    <property type="component" value="Unassembled WGS sequence"/>
</dbReference>
<comment type="caution">
    <text evidence="1">The sequence shown here is derived from an EMBL/GenBank/DDBJ whole genome shotgun (WGS) entry which is preliminary data.</text>
</comment>
<dbReference type="SUPFAM" id="SSF69754">
    <property type="entry name" value="Ribosome binding protein Y (YfiA homologue)"/>
    <property type="match status" value="1"/>
</dbReference>
<dbReference type="AlphaFoldDB" id="A0A2H0U8W3"/>
<dbReference type="InterPro" id="IPR036567">
    <property type="entry name" value="RHF-like"/>
</dbReference>
<dbReference type="NCBIfam" id="TIGR00741">
    <property type="entry name" value="yfiA"/>
    <property type="match status" value="1"/>
</dbReference>
<organism evidence="1 2">
    <name type="scientific">Candidatus Kaiserbacteria bacterium CG10_big_fil_rev_8_21_14_0_10_59_10</name>
    <dbReference type="NCBI Taxonomy" id="1974612"/>
    <lineage>
        <taxon>Bacteria</taxon>
        <taxon>Candidatus Kaiseribacteriota</taxon>
    </lineage>
</organism>
<evidence type="ECO:0000313" key="2">
    <source>
        <dbReference type="Proteomes" id="UP000231379"/>
    </source>
</evidence>
<reference evidence="2" key="1">
    <citation type="submission" date="2017-09" db="EMBL/GenBank/DDBJ databases">
        <title>Depth-based differentiation of microbial function through sediment-hosted aquifers and enrichment of novel symbionts in the deep terrestrial subsurface.</title>
        <authorList>
            <person name="Probst A.J."/>
            <person name="Ladd B."/>
            <person name="Jarett J.K."/>
            <person name="Geller-Mcgrath D.E."/>
            <person name="Sieber C.M.K."/>
            <person name="Emerson J.B."/>
            <person name="Anantharaman K."/>
            <person name="Thomas B.C."/>
            <person name="Malmstrom R."/>
            <person name="Stieglmeier M."/>
            <person name="Klingl A."/>
            <person name="Woyke T."/>
            <person name="Ryan C.M."/>
            <person name="Banfield J.F."/>
        </authorList>
    </citation>
    <scope>NUCLEOTIDE SEQUENCE [LARGE SCALE GENOMIC DNA]</scope>
</reference>
<evidence type="ECO:0000313" key="1">
    <source>
        <dbReference type="EMBL" id="PIR82841.1"/>
    </source>
</evidence>
<gene>
    <name evidence="1" type="primary">raiA</name>
    <name evidence="1" type="ORF">COU20_00250</name>
</gene>
<name>A0A2H0U8W3_9BACT</name>
<dbReference type="Pfam" id="PF02482">
    <property type="entry name" value="Ribosomal_S30AE"/>
    <property type="match status" value="1"/>
</dbReference>
<accession>A0A2H0U8W3</accession>
<dbReference type="EMBL" id="PFBM01000004">
    <property type="protein sequence ID" value="PIR82841.1"/>
    <property type="molecule type" value="Genomic_DNA"/>
</dbReference>
<proteinExistence type="predicted"/>
<sequence length="124" mass="14054">MNTRIKTTDYHMTPEVSDYLDERIGALKKFVDEDDETARCDVEIGRTAGRSNRADDQWRAEFNLVCASGVFRTEAAAATVNAAIDEAKDELLRQLRKSKRKGIYVARRVGARVKRFLRWGSDAA</sequence>
<dbReference type="InterPro" id="IPR003489">
    <property type="entry name" value="RHF/RaiA"/>
</dbReference>
<dbReference type="Gene3D" id="3.30.160.100">
    <property type="entry name" value="Ribosome hibernation promotion factor-like"/>
    <property type="match status" value="1"/>
</dbReference>
<protein>
    <submittedName>
        <fullName evidence="1">Ribosomal subunit interface protein</fullName>
    </submittedName>
</protein>